<accession>A0A8J7DWP9</accession>
<dbReference type="Proteomes" id="UP000654482">
    <property type="component" value="Unassembled WGS sequence"/>
</dbReference>
<dbReference type="InterPro" id="IPR012334">
    <property type="entry name" value="Pectin_lyas_fold"/>
</dbReference>
<proteinExistence type="predicted"/>
<dbReference type="EMBL" id="JADEWZ010000016">
    <property type="protein sequence ID" value="MBE9116617.1"/>
    <property type="molecule type" value="Genomic_DNA"/>
</dbReference>
<evidence type="ECO:0000256" key="1">
    <source>
        <dbReference type="SAM" id="SignalP"/>
    </source>
</evidence>
<evidence type="ECO:0000259" key="2">
    <source>
        <dbReference type="SMART" id="SM00912"/>
    </source>
</evidence>
<sequence>MFWKIRQNCVNNVTHLSPHQSRVAKFHHIQLFLLTLSCCICTAPSALAQLTPDNTLGAESSSVNPNATLNGLPTQLIEGGAARGSSLFHSFSDFNVGNLQRVYFSNPTGIANILTRVTGSNPSNILGTLGVNGVANLFLINPNGILFGENAQLDISGSFLATTSDSLLLDGYEFSTTNPTSPPLLTLNVTPGLQYGANDPSRQIENAGNLSVRTGQKLTLFGGTVNQTGTLNAPGGTIEVLGTYVNLLEQANINVSSENGGGIVLIGGDYQGNGIVPNATETFVGENVVINADALRDGNGGRVIVWADKTTQFYGTINARGGLNSGDGGFVEVSGLQSLSFEGDVNTLAPNGTIGTLLLDPTNITVQNGVGSFTNLNQVNSATDPDIPPNTIDVALINAATANVILQATNDINFNATVNIVNPGIGLTAEAGNNINLNANINTNGGNVSLIADTDNNGNGSVVGQSIVTRGGNISIRGNQIQAGSVSSNTTIDGRNGGNVTLDAAGNITVTQIVTVWQGARMGNAGDVNVNAGGNFVIDGGDIATFTQDGNGGDIFINAGGNFFVDDVQSIGTVSSGDITITSGGEINTAIFGGTPGNIMACSGSQNTCAGGRGSGGKITLEATNRINIGDGLVATGVLGDGDISLTSSEIDLGRSVRGGILRLQPIARDRDIIIGGVTNNTDALELTARDLATLRNGLSSIIIGRADGSGTITLAGDVIFQDPITLLSPTGLGSINTTGFTLTGIDDASINLQANQINTGNLFTDGREITLTSQEGFVTIANALIRSRTNGSNSGDIRIFAPSVDFANTNIETSVAGAGSSGNITIDSPGRVSFNRSRINTRTDPNSSARGGNLFINAEEVEVLNSSSLSAITQGSGDSGDIRVNTRRLRVQNQPGFNLEAGISTLSFPNASGNGGDVTINASESVQLIGNQPGAFTPALNLGIIPSVLDLVTGVGTSTEGRGAAGNLTINTGQLVIRDGAGAGTGSNVTSTGNGGKVTVNATTVDLQGRALLVTSTAGDEGSALTINANRVNLTDGATISVDGLLARDAGDLTINTAQLSIRNGSRLGAATAGDGLGGTVNINASEFLEVVGTSADGTVPSGIFANSSGTGNAGDLQLTTPQLSIRDGGEVTTSTSDTGQGGTITVRASDVEIAGTSASGQPSRLTAFTNGAGNGGDLNILTRQLTVRGGGEVSANTTSTGQAGTLEVNASNFVEVLGTSPDGSLPSRLFFDSTSSGDAGELRINTPRLRVSDGGQVSAATSGSGRGGVLAVNAPNSVEVSNGGGLFFDSRGTGNARGIQIQTGDLRVENGGQITVSGSGTGISGDLEIAANSIYLNNQGLLRATTAASQGGNIRLQVANSILMRFNSEISAEAFGLANGGNITMDVGGLVLAILSENSDVVASAVGGQGGEIFATAKGIFGFRQFRGQRTPESDFTASSALGIDGIVEVNTEEQPSFPLPQNVLSPRLIQGCQATGGQTNVSLIDMGRGGIPETPYDPLTSDDVWEDVQLPKSWSENSSEPLVEAQGWVVNEKGNVVLVAQIPASRVGCGQQLQETVR</sequence>
<protein>
    <submittedName>
        <fullName evidence="3">Filamentous hemagglutinin N-terminal domain-containing protein</fullName>
    </submittedName>
</protein>
<feature type="chain" id="PRO_5035212547" evidence="1">
    <location>
        <begin position="49"/>
        <end position="1561"/>
    </location>
</feature>
<keyword evidence="4" id="KW-1185">Reference proteome</keyword>
<dbReference type="NCBIfam" id="TIGR01901">
    <property type="entry name" value="adhes_NPXG"/>
    <property type="match status" value="1"/>
</dbReference>
<dbReference type="Pfam" id="PF05860">
    <property type="entry name" value="TPS"/>
    <property type="match status" value="1"/>
</dbReference>
<evidence type="ECO:0000313" key="3">
    <source>
        <dbReference type="EMBL" id="MBE9116617.1"/>
    </source>
</evidence>
<dbReference type="InterPro" id="IPR011050">
    <property type="entry name" value="Pectin_lyase_fold/virulence"/>
</dbReference>
<comment type="caution">
    <text evidence="3">The sequence shown here is derived from an EMBL/GenBank/DDBJ whole genome shotgun (WGS) entry which is preliminary data.</text>
</comment>
<dbReference type="SUPFAM" id="SSF51126">
    <property type="entry name" value="Pectin lyase-like"/>
    <property type="match status" value="3"/>
</dbReference>
<name>A0A8J7DWP9_9CYAN</name>
<feature type="domain" description="Filamentous haemagglutinin FhaB/tRNA nuclease CdiA-like TPS" evidence="2">
    <location>
        <begin position="58"/>
        <end position="170"/>
    </location>
</feature>
<dbReference type="SMART" id="SM00912">
    <property type="entry name" value="Haemagg_act"/>
    <property type="match status" value="1"/>
</dbReference>
<organism evidence="3 4">
    <name type="scientific">Lusitaniella coriacea LEGE 07157</name>
    <dbReference type="NCBI Taxonomy" id="945747"/>
    <lineage>
        <taxon>Bacteria</taxon>
        <taxon>Bacillati</taxon>
        <taxon>Cyanobacteriota</taxon>
        <taxon>Cyanophyceae</taxon>
        <taxon>Spirulinales</taxon>
        <taxon>Lusitaniellaceae</taxon>
        <taxon>Lusitaniella</taxon>
    </lineage>
</organism>
<dbReference type="InterPro" id="IPR008638">
    <property type="entry name" value="FhaB/CdiA-like_TPS"/>
</dbReference>
<keyword evidence="1" id="KW-0732">Signal</keyword>
<dbReference type="Gene3D" id="2.160.20.10">
    <property type="entry name" value="Single-stranded right-handed beta-helix, Pectin lyase-like"/>
    <property type="match status" value="5"/>
</dbReference>
<reference evidence="3" key="1">
    <citation type="submission" date="2020-10" db="EMBL/GenBank/DDBJ databases">
        <authorList>
            <person name="Castelo-Branco R."/>
            <person name="Eusebio N."/>
            <person name="Adriana R."/>
            <person name="Vieira A."/>
            <person name="Brugerolle De Fraissinette N."/>
            <person name="Rezende De Castro R."/>
            <person name="Schneider M.P."/>
            <person name="Vasconcelos V."/>
            <person name="Leao P.N."/>
        </authorList>
    </citation>
    <scope>NUCLEOTIDE SEQUENCE</scope>
    <source>
        <strain evidence="3">LEGE 07157</strain>
    </source>
</reference>
<feature type="signal peptide" evidence="1">
    <location>
        <begin position="1"/>
        <end position="48"/>
    </location>
</feature>
<dbReference type="RefSeq" id="WP_194029712.1">
    <property type="nucleotide sequence ID" value="NZ_JADEWZ010000016.1"/>
</dbReference>
<gene>
    <name evidence="3" type="ORF">IQ249_11970</name>
</gene>
<evidence type="ECO:0000313" key="4">
    <source>
        <dbReference type="Proteomes" id="UP000654482"/>
    </source>
</evidence>